<feature type="region of interest" description="Disordered" evidence="2">
    <location>
        <begin position="1"/>
        <end position="21"/>
    </location>
</feature>
<dbReference type="InterPro" id="IPR047187">
    <property type="entry name" value="SF1_C_Upf1"/>
</dbReference>
<dbReference type="OrthoDB" id="409395at2759"/>
<accession>A0A6A6J8P6</accession>
<organism evidence="6 7">
    <name type="scientific">Westerdykella ornata</name>
    <dbReference type="NCBI Taxonomy" id="318751"/>
    <lineage>
        <taxon>Eukaryota</taxon>
        <taxon>Fungi</taxon>
        <taxon>Dikarya</taxon>
        <taxon>Ascomycota</taxon>
        <taxon>Pezizomycotina</taxon>
        <taxon>Dothideomycetes</taxon>
        <taxon>Pleosporomycetidae</taxon>
        <taxon>Pleosporales</taxon>
        <taxon>Sporormiaceae</taxon>
        <taxon>Westerdykella</taxon>
    </lineage>
</organism>
<dbReference type="AlphaFoldDB" id="A0A6A6J8P6"/>
<dbReference type="GO" id="GO:0031380">
    <property type="term" value="C:nuclear RNA-directed RNA polymerase complex"/>
    <property type="evidence" value="ECO:0007669"/>
    <property type="project" value="TreeGrafter"/>
</dbReference>
<dbReference type="InterPro" id="IPR041677">
    <property type="entry name" value="DNA2/NAM7_AAA_11"/>
</dbReference>
<dbReference type="GO" id="GO:0004386">
    <property type="term" value="F:helicase activity"/>
    <property type="evidence" value="ECO:0007669"/>
    <property type="project" value="InterPro"/>
</dbReference>
<dbReference type="InterPro" id="IPR057373">
    <property type="entry name" value="ZNFX1"/>
</dbReference>
<feature type="domain" description="DNA2/NAM7 helicase helicase" evidence="3">
    <location>
        <begin position="366"/>
        <end position="742"/>
    </location>
</feature>
<evidence type="ECO:0000313" key="6">
    <source>
        <dbReference type="EMBL" id="KAF2272378.1"/>
    </source>
</evidence>
<protein>
    <submittedName>
        <fullName evidence="6">P-loop containing nucleoside triphosphate hydrolase protein</fullName>
    </submittedName>
</protein>
<dbReference type="GO" id="GO:0031048">
    <property type="term" value="P:regulatory ncRNA-mediated heterochromatin formation"/>
    <property type="evidence" value="ECO:0007669"/>
    <property type="project" value="TreeGrafter"/>
</dbReference>
<dbReference type="InterPro" id="IPR041679">
    <property type="entry name" value="DNA2/NAM7-like_C"/>
</dbReference>
<dbReference type="PANTHER" id="PTHR10887:SF341">
    <property type="entry name" value="NFX1-TYPE ZINC FINGER-CONTAINING PROTEIN 1"/>
    <property type="match status" value="1"/>
</dbReference>
<dbReference type="CDD" id="cd18808">
    <property type="entry name" value="SF1_C_Upf1"/>
    <property type="match status" value="1"/>
</dbReference>
<keyword evidence="7" id="KW-1185">Reference proteome</keyword>
<dbReference type="Pfam" id="PF25396">
    <property type="entry name" value="ZNFX1"/>
    <property type="match status" value="1"/>
</dbReference>
<proteinExistence type="predicted"/>
<dbReference type="Pfam" id="PF13086">
    <property type="entry name" value="AAA_11"/>
    <property type="match status" value="1"/>
</dbReference>
<gene>
    <name evidence="6" type="ORF">EI97DRAFT_212768</name>
</gene>
<feature type="region of interest" description="Disordered" evidence="2">
    <location>
        <begin position="1201"/>
        <end position="1220"/>
    </location>
</feature>
<name>A0A6A6J8P6_WESOR</name>
<dbReference type="EMBL" id="ML986522">
    <property type="protein sequence ID" value="KAF2272378.1"/>
    <property type="molecule type" value="Genomic_DNA"/>
</dbReference>
<feature type="region of interest" description="Disordered" evidence="2">
    <location>
        <begin position="1079"/>
        <end position="1105"/>
    </location>
</feature>
<keyword evidence="1" id="KW-0067">ATP-binding</keyword>
<dbReference type="InterPro" id="IPR027417">
    <property type="entry name" value="P-loop_NTPase"/>
</dbReference>
<evidence type="ECO:0000256" key="2">
    <source>
        <dbReference type="SAM" id="MobiDB-lite"/>
    </source>
</evidence>
<dbReference type="Pfam" id="PF13087">
    <property type="entry name" value="AAA_12"/>
    <property type="match status" value="1"/>
</dbReference>
<evidence type="ECO:0000259" key="4">
    <source>
        <dbReference type="Pfam" id="PF13087"/>
    </source>
</evidence>
<dbReference type="FunFam" id="3.40.50.300:FF:001366">
    <property type="entry name" value="ATP binding protein, putative"/>
    <property type="match status" value="1"/>
</dbReference>
<evidence type="ECO:0000256" key="1">
    <source>
        <dbReference type="ARBA" id="ARBA00022806"/>
    </source>
</evidence>
<dbReference type="Gene3D" id="3.40.50.300">
    <property type="entry name" value="P-loop containing nucleotide triphosphate hydrolases"/>
    <property type="match status" value="3"/>
</dbReference>
<feature type="compositionally biased region" description="Basic residues" evidence="2">
    <location>
        <begin position="1"/>
        <end position="13"/>
    </location>
</feature>
<dbReference type="GeneID" id="54546962"/>
<reference evidence="6" key="1">
    <citation type="journal article" date="2020" name="Stud. Mycol.">
        <title>101 Dothideomycetes genomes: a test case for predicting lifestyles and emergence of pathogens.</title>
        <authorList>
            <person name="Haridas S."/>
            <person name="Albert R."/>
            <person name="Binder M."/>
            <person name="Bloem J."/>
            <person name="Labutti K."/>
            <person name="Salamov A."/>
            <person name="Andreopoulos B."/>
            <person name="Baker S."/>
            <person name="Barry K."/>
            <person name="Bills G."/>
            <person name="Bluhm B."/>
            <person name="Cannon C."/>
            <person name="Castanera R."/>
            <person name="Culley D."/>
            <person name="Daum C."/>
            <person name="Ezra D."/>
            <person name="Gonzalez J."/>
            <person name="Henrissat B."/>
            <person name="Kuo A."/>
            <person name="Liang C."/>
            <person name="Lipzen A."/>
            <person name="Lutzoni F."/>
            <person name="Magnuson J."/>
            <person name="Mondo S."/>
            <person name="Nolan M."/>
            <person name="Ohm R."/>
            <person name="Pangilinan J."/>
            <person name="Park H.-J."/>
            <person name="Ramirez L."/>
            <person name="Alfaro M."/>
            <person name="Sun H."/>
            <person name="Tritt A."/>
            <person name="Yoshinaga Y."/>
            <person name="Zwiers L.-H."/>
            <person name="Turgeon B."/>
            <person name="Goodwin S."/>
            <person name="Spatafora J."/>
            <person name="Crous P."/>
            <person name="Grigoriev I."/>
        </authorList>
    </citation>
    <scope>NUCLEOTIDE SEQUENCE</scope>
    <source>
        <strain evidence="6">CBS 379.55</strain>
    </source>
</reference>
<dbReference type="RefSeq" id="XP_033649917.1">
    <property type="nucleotide sequence ID" value="XM_033793787.1"/>
</dbReference>
<keyword evidence="1" id="KW-0547">Nucleotide-binding</keyword>
<keyword evidence="6" id="KW-0378">Hydrolase</keyword>
<dbReference type="SUPFAM" id="SSF52540">
    <property type="entry name" value="P-loop containing nucleoside triphosphate hydrolases"/>
    <property type="match status" value="1"/>
</dbReference>
<evidence type="ECO:0000259" key="5">
    <source>
        <dbReference type="Pfam" id="PF25396"/>
    </source>
</evidence>
<dbReference type="PANTHER" id="PTHR10887">
    <property type="entry name" value="DNA2/NAM7 HELICASE FAMILY"/>
    <property type="match status" value="1"/>
</dbReference>
<sequence>MPGRRDRKRRPQHHLQLQHERRQEDVNNMFSTLASIADEENGELNAHLTERFGMMVIADINDSRLRPPTTRVVKTTNEIREYYKEPQAPVVGGNWVSKPEIPTPDEIMMPSHAVDNRETIIDVTEGKSPLRPNKVLGAYESIDEYLGTQYDLIREDAIGPLREAVRQVRESPYLDEVEYEGGSIGLYEPVYITSVIFSPRGLAVRIAFSLSRVKKYIRWEQSKRLITGTLVALSPADDCFQSKCLLATVAARPLSALQQNPPEIDLFFARPEDISIDPMQKWIMVEARSSFYEASRHTLQALQHMSREPFPLQEHLVGLDKNIEAPRYLQKNPYVDMSPLVAMNEEDAFQNINVLTDWPDSNAHGLDKSQSEALRMMLTKRLATVQGPPGTGKTYVSVAALKILLANTARDDPPIIVTCQTNHALDQLLLHAAEFESQFIRLGGRSKDRGKIKERTLYAVRMSFSQPKTPHSLRLQSLAAHRRLTKEMQLLLAPLEAGQPPLDHRLLMRLGVLTVKQGESLEMDSLCAMGIPADSPGIQMEQWIGRSLVPCTHPMRPDDFGTQFEEDDFEVEQLQELEAEAVAQDDEDFETLRGERTLLNDNVRGKPGTREDDELIELLRHTDDLYTIPVRDRGSLYNYFQRETKRLLCERFRVLAKEYQKIVLQLKIARWEQDYGILRDQKLIGMTTTGLSKYRALIAALHPKIVMVEEAAETLEAPVTAACLPSLEHLILVGDHQQLRPHCQVRNLEDEPFNLNFSLFERIVLNELEMACLTRQRRMIPEIRRLLQPIYGKNLEDHPTVKNSNNRPPVEGMGCVNSFFFHHEWPESVDGNRSSMNEKEADMIVGFVDYLVLNGIDPAKITVLTFYNGQRKCIASKLSNHPNLKSPHIAPIKVVTVDSYQGEENDIVILSLVRSNKRHNIGFLSVDNRVCVALSRARRGFYLFGNARMLACESATWAEVVETMYGKKESSKEDKRRHLGFFLPLQCQRHERKVFMQEPEDWELINGGCDMKCRCLLPCGHICMKRCHPFAADLINCTQKCTKRVEMCGHPCTKLCCEQCACQRCDIRSDGTHPMLKPMPRNGARAPKQLPPPPPVPLLGETSGDPSHGVGDWHAYANGGHAADDAEFVRKLQEGNTKYVETKTAAEAADTGKLIELSPATEKVAASSQNAELLIDVDAGVGGGSQTLEAQPNGTSYAAAAAAGKKGKKKKTKPVQNLLD</sequence>
<feature type="domain" description="DNA2/NAM7 helicase-like C-terminal" evidence="4">
    <location>
        <begin position="756"/>
        <end position="947"/>
    </location>
</feature>
<dbReference type="Proteomes" id="UP000800097">
    <property type="component" value="Unassembled WGS sequence"/>
</dbReference>
<evidence type="ECO:0000313" key="7">
    <source>
        <dbReference type="Proteomes" id="UP000800097"/>
    </source>
</evidence>
<dbReference type="GO" id="GO:0016787">
    <property type="term" value="F:hydrolase activity"/>
    <property type="evidence" value="ECO:0007669"/>
    <property type="project" value="UniProtKB-KW"/>
</dbReference>
<dbReference type="InterPro" id="IPR045055">
    <property type="entry name" value="DNA2/NAM7-like"/>
</dbReference>
<feature type="domain" description="ZNFX1" evidence="5">
    <location>
        <begin position="183"/>
        <end position="288"/>
    </location>
</feature>
<keyword evidence="1" id="KW-0347">Helicase</keyword>
<evidence type="ECO:0000259" key="3">
    <source>
        <dbReference type="Pfam" id="PF13086"/>
    </source>
</evidence>